<gene>
    <name evidence="2" type="ORF">PoB_001978400</name>
</gene>
<dbReference type="Pfam" id="PF11957">
    <property type="entry name" value="efThoc1"/>
    <property type="match status" value="1"/>
</dbReference>
<dbReference type="EMBL" id="BLXT01002328">
    <property type="protein sequence ID" value="GFN93278.1"/>
    <property type="molecule type" value="Genomic_DNA"/>
</dbReference>
<feature type="region of interest" description="Disordered" evidence="1">
    <location>
        <begin position="194"/>
        <end position="215"/>
    </location>
</feature>
<name>A0AAV3ZHB3_9GAST</name>
<feature type="compositionally biased region" description="Low complexity" evidence="1">
    <location>
        <begin position="535"/>
        <end position="545"/>
    </location>
</feature>
<evidence type="ECO:0000313" key="2">
    <source>
        <dbReference type="EMBL" id="GFN93278.1"/>
    </source>
</evidence>
<comment type="caution">
    <text evidence="2">The sequence shown here is derived from an EMBL/GenBank/DDBJ whole genome shotgun (WGS) entry which is preliminary data.</text>
</comment>
<accession>A0AAV3ZHB3</accession>
<keyword evidence="3" id="KW-1185">Reference proteome</keyword>
<reference evidence="2 3" key="1">
    <citation type="journal article" date="2021" name="Elife">
        <title>Chloroplast acquisition without the gene transfer in kleptoplastic sea slugs, Plakobranchus ocellatus.</title>
        <authorList>
            <person name="Maeda T."/>
            <person name="Takahashi S."/>
            <person name="Yoshida T."/>
            <person name="Shimamura S."/>
            <person name="Takaki Y."/>
            <person name="Nagai Y."/>
            <person name="Toyoda A."/>
            <person name="Suzuki Y."/>
            <person name="Arimoto A."/>
            <person name="Ishii H."/>
            <person name="Satoh N."/>
            <person name="Nishiyama T."/>
            <person name="Hasebe M."/>
            <person name="Maruyama T."/>
            <person name="Minagawa J."/>
            <person name="Obokata J."/>
            <person name="Shigenobu S."/>
        </authorList>
    </citation>
    <scope>NUCLEOTIDE SEQUENCE [LARGE SCALE GENOMIC DNA]</scope>
</reference>
<feature type="compositionally biased region" description="Basic and acidic residues" evidence="1">
    <location>
        <begin position="397"/>
        <end position="411"/>
    </location>
</feature>
<dbReference type="AlphaFoldDB" id="A0AAV3ZHB3"/>
<protein>
    <submittedName>
        <fullName evidence="2">Tho complex subunit 1</fullName>
    </submittedName>
</protein>
<proteinExistence type="predicted"/>
<feature type="compositionally biased region" description="Basic and acidic residues" evidence="1">
    <location>
        <begin position="194"/>
        <end position="203"/>
    </location>
</feature>
<dbReference type="InterPro" id="IPR021861">
    <property type="entry name" value="THO_THOC1"/>
</dbReference>
<feature type="compositionally biased region" description="Polar residues" evidence="1">
    <location>
        <begin position="666"/>
        <end position="687"/>
    </location>
</feature>
<feature type="region of interest" description="Disordered" evidence="1">
    <location>
        <begin position="331"/>
        <end position="382"/>
    </location>
</feature>
<feature type="compositionally biased region" description="Low complexity" evidence="1">
    <location>
        <begin position="345"/>
        <end position="364"/>
    </location>
</feature>
<dbReference type="PANTHER" id="PTHR13265:SF0">
    <property type="entry name" value="HPR1"/>
    <property type="match status" value="1"/>
</dbReference>
<dbReference type="GO" id="GO:0006406">
    <property type="term" value="P:mRNA export from nucleus"/>
    <property type="evidence" value="ECO:0007669"/>
    <property type="project" value="TreeGrafter"/>
</dbReference>
<organism evidence="2 3">
    <name type="scientific">Plakobranchus ocellatus</name>
    <dbReference type="NCBI Taxonomy" id="259542"/>
    <lineage>
        <taxon>Eukaryota</taxon>
        <taxon>Metazoa</taxon>
        <taxon>Spiralia</taxon>
        <taxon>Lophotrochozoa</taxon>
        <taxon>Mollusca</taxon>
        <taxon>Gastropoda</taxon>
        <taxon>Heterobranchia</taxon>
        <taxon>Euthyneura</taxon>
        <taxon>Panpulmonata</taxon>
        <taxon>Sacoglossa</taxon>
        <taxon>Placobranchoidea</taxon>
        <taxon>Plakobranchidae</taxon>
        <taxon>Plakobranchus</taxon>
    </lineage>
</organism>
<feature type="compositionally biased region" description="Polar residues" evidence="1">
    <location>
        <begin position="332"/>
        <end position="344"/>
    </location>
</feature>
<feature type="compositionally biased region" description="Basic and acidic residues" evidence="1">
    <location>
        <begin position="516"/>
        <end position="532"/>
    </location>
</feature>
<feature type="region of interest" description="Disordered" evidence="1">
    <location>
        <begin position="397"/>
        <end position="425"/>
    </location>
</feature>
<feature type="region of interest" description="Disordered" evidence="1">
    <location>
        <begin position="594"/>
        <end position="618"/>
    </location>
</feature>
<dbReference type="PANTHER" id="PTHR13265">
    <property type="entry name" value="THO COMPLEX SUBUNIT 1"/>
    <property type="match status" value="1"/>
</dbReference>
<dbReference type="GO" id="GO:0000445">
    <property type="term" value="C:THO complex part of transcription export complex"/>
    <property type="evidence" value="ECO:0007669"/>
    <property type="project" value="TreeGrafter"/>
</dbReference>
<feature type="region of interest" description="Disordered" evidence="1">
    <location>
        <begin position="493"/>
        <end position="558"/>
    </location>
</feature>
<feature type="compositionally biased region" description="Low complexity" evidence="1">
    <location>
        <begin position="608"/>
        <end position="618"/>
    </location>
</feature>
<sequence>MAAPTSYPLEFDKARKQFKGILQKSLEANEVEGILSFVESYQDEVGLEKRAVLDQVFRDILCKMIASASEAECLKSLITFAVQAVKQDMCSPSTPFLMMADIFDMLTIERCEDIFDLVEDKVTIWKSETFYESGKNYLLRMCNDLIRRLSKSQNTVFCGRIQLFLSRLFPLSEKSALNLASQFNLENVTVFSKREDSEKKEDGPSSGMEVDSVSDQPSSIPIDYHLYSKFWALQDFFRRPTQCYDKSAWDTFAQYAKDVLAIFSSYKLDDTSSSSKKPTAFSQQQTQQQVQNFFAKYLTSEKWILLPELISLGVSDPIEIDEDYTRLREQHVSQQRLRSQSVDPSSQRHVSSTSITSSSWERSSPFQPYGSSSHIQRQPGLSHKDFYWSQQDRYREDDWDRPSESQSDPRRLHPAGVAYRQDTMGLDYRGNKQYFSQSDQEEGKRPLAKAVLSRAEYIQQLRSLYQERHKQRQGVYPLDDAEEKYERQIQEMERRKMPPGSGSLHDSPRDPNLLRFTDRPPSRQLEQHRSERTASSSSTGNSNNNFHPPYGVSGSGGGRGGDYSQYYYEYNNPSSVPLNRSNSRGAYESSYYHQQNFPSHSSHHYHPHQQQQHSYQQHGYEYSQSYNYKDYKNSEENSTTSYRRPSYESYRQDQFYKGPPQAYRSAPSQYLQHRSTTPYSDPTSAKV</sequence>
<evidence type="ECO:0000313" key="3">
    <source>
        <dbReference type="Proteomes" id="UP000735302"/>
    </source>
</evidence>
<evidence type="ECO:0000256" key="1">
    <source>
        <dbReference type="SAM" id="MobiDB-lite"/>
    </source>
</evidence>
<feature type="compositionally biased region" description="Polar residues" evidence="1">
    <location>
        <begin position="365"/>
        <end position="376"/>
    </location>
</feature>
<dbReference type="Proteomes" id="UP000735302">
    <property type="component" value="Unassembled WGS sequence"/>
</dbReference>
<feature type="region of interest" description="Disordered" evidence="1">
    <location>
        <begin position="632"/>
        <end position="687"/>
    </location>
</feature>